<dbReference type="EMBL" id="AXCN02000560">
    <property type="status" value="NOT_ANNOTATED_CDS"/>
    <property type="molecule type" value="Genomic_DNA"/>
</dbReference>
<sequence>MKRKIEIRYEQDRMAIGWVEDHAMKRKVAVVIFMLSGLVFVTTAAPVSDAADSSAPTPVSKAIALIHHLSYLIDYLVQYVLGSGNDRKTPPEAVDYYRTALVEGKNPTGQDANGLKPDNGRARQETEIIHKMMKV</sequence>
<reference evidence="2" key="1">
    <citation type="submission" date="2014-01" db="EMBL/GenBank/DDBJ databases">
        <title>The Genome Sequence of Anopheles farauti FAR1 (V2).</title>
        <authorList>
            <consortium name="The Broad Institute Genomics Platform"/>
            <person name="Neafsey D.E."/>
            <person name="Besansky N."/>
            <person name="Howell P."/>
            <person name="Walton C."/>
            <person name="Young S.K."/>
            <person name="Zeng Q."/>
            <person name="Gargeya S."/>
            <person name="Fitzgerald M."/>
            <person name="Haas B."/>
            <person name="Abouelleil A."/>
            <person name="Allen A.W."/>
            <person name="Alvarado L."/>
            <person name="Arachchi H.M."/>
            <person name="Berlin A.M."/>
            <person name="Chapman S.B."/>
            <person name="Gainer-Dewar J."/>
            <person name="Goldberg J."/>
            <person name="Griggs A."/>
            <person name="Gujja S."/>
            <person name="Hansen M."/>
            <person name="Howarth C."/>
            <person name="Imamovic A."/>
            <person name="Ireland A."/>
            <person name="Larimer J."/>
            <person name="McCowan C."/>
            <person name="Murphy C."/>
            <person name="Pearson M."/>
            <person name="Poon T.W."/>
            <person name="Priest M."/>
            <person name="Roberts A."/>
            <person name="Saif S."/>
            <person name="Shea T."/>
            <person name="Sisk P."/>
            <person name="Sykes S."/>
            <person name="Wortman J."/>
            <person name="Nusbaum C."/>
            <person name="Birren B."/>
        </authorList>
    </citation>
    <scope>NUCLEOTIDE SEQUENCE [LARGE SCALE GENOMIC DNA]</scope>
    <source>
        <strain evidence="2">FAR1</strain>
    </source>
</reference>
<proteinExistence type="predicted"/>
<name>A0A182QKP2_9DIPT</name>
<protein>
    <submittedName>
        <fullName evidence="1">Uncharacterized protein</fullName>
    </submittedName>
</protein>
<accession>A0A182QKP2</accession>
<keyword evidence="2" id="KW-1185">Reference proteome</keyword>
<evidence type="ECO:0000313" key="2">
    <source>
        <dbReference type="Proteomes" id="UP000075886"/>
    </source>
</evidence>
<reference evidence="1" key="2">
    <citation type="submission" date="2020-05" db="UniProtKB">
        <authorList>
            <consortium name="EnsemblMetazoa"/>
        </authorList>
    </citation>
    <scope>IDENTIFICATION</scope>
    <source>
        <strain evidence="1">FAR1</strain>
    </source>
</reference>
<organism evidence="1 2">
    <name type="scientific">Anopheles farauti</name>
    <dbReference type="NCBI Taxonomy" id="69004"/>
    <lineage>
        <taxon>Eukaryota</taxon>
        <taxon>Metazoa</taxon>
        <taxon>Ecdysozoa</taxon>
        <taxon>Arthropoda</taxon>
        <taxon>Hexapoda</taxon>
        <taxon>Insecta</taxon>
        <taxon>Pterygota</taxon>
        <taxon>Neoptera</taxon>
        <taxon>Endopterygota</taxon>
        <taxon>Diptera</taxon>
        <taxon>Nematocera</taxon>
        <taxon>Culicoidea</taxon>
        <taxon>Culicidae</taxon>
        <taxon>Anophelinae</taxon>
        <taxon>Anopheles</taxon>
    </lineage>
</organism>
<dbReference type="Proteomes" id="UP000075886">
    <property type="component" value="Unassembled WGS sequence"/>
</dbReference>
<evidence type="ECO:0000313" key="1">
    <source>
        <dbReference type="EnsemblMetazoa" id="AFAF012163-PA"/>
    </source>
</evidence>
<dbReference type="AlphaFoldDB" id="A0A182QKP2"/>
<dbReference type="EnsemblMetazoa" id="AFAF012163-RA">
    <property type="protein sequence ID" value="AFAF012163-PA"/>
    <property type="gene ID" value="AFAF012163"/>
</dbReference>
<dbReference type="VEuPathDB" id="VectorBase:AFAF012163"/>